<dbReference type="RefSeq" id="WP_311592848.1">
    <property type="nucleotide sequence ID" value="NZ_JAVRHV010000002.1"/>
</dbReference>
<proteinExistence type="predicted"/>
<dbReference type="InterPro" id="IPR008620">
    <property type="entry name" value="FixH"/>
</dbReference>
<keyword evidence="1" id="KW-1133">Transmembrane helix</keyword>
<comment type="caution">
    <text evidence="2">The sequence shown here is derived from an EMBL/GenBank/DDBJ whole genome shotgun (WGS) entry which is preliminary data.</text>
</comment>
<organism evidence="2 3">
    <name type="scientific">Urechidicola vernalis</name>
    <dbReference type="NCBI Taxonomy" id="3075600"/>
    <lineage>
        <taxon>Bacteria</taxon>
        <taxon>Pseudomonadati</taxon>
        <taxon>Bacteroidota</taxon>
        <taxon>Flavobacteriia</taxon>
        <taxon>Flavobacteriales</taxon>
        <taxon>Flavobacteriaceae</taxon>
        <taxon>Urechidicola</taxon>
    </lineage>
</organism>
<keyword evidence="1" id="KW-0472">Membrane</keyword>
<accession>A0ABU2Y3V9</accession>
<name>A0ABU2Y3V9_9FLAO</name>
<gene>
    <name evidence="2" type="ORF">RM519_06525</name>
</gene>
<reference evidence="2 3" key="1">
    <citation type="submission" date="2023-09" db="EMBL/GenBank/DDBJ databases">
        <authorList>
            <person name="Rey-Velasco X."/>
        </authorList>
    </citation>
    <scope>NUCLEOTIDE SEQUENCE [LARGE SCALE GENOMIC DNA]</scope>
    <source>
        <strain evidence="2 3">P050</strain>
    </source>
</reference>
<keyword evidence="3" id="KW-1185">Reference proteome</keyword>
<dbReference type="Proteomes" id="UP001252186">
    <property type="component" value="Unassembled WGS sequence"/>
</dbReference>
<dbReference type="EMBL" id="JAVRHV010000002">
    <property type="protein sequence ID" value="MDT0552894.1"/>
    <property type="molecule type" value="Genomic_DNA"/>
</dbReference>
<dbReference type="Pfam" id="PF05751">
    <property type="entry name" value="FixH"/>
    <property type="match status" value="1"/>
</dbReference>
<evidence type="ECO:0000256" key="1">
    <source>
        <dbReference type="SAM" id="Phobius"/>
    </source>
</evidence>
<keyword evidence="1" id="KW-0812">Transmembrane</keyword>
<sequence length="147" mass="16957">MKINWGTSIVIAFALFISFILFFVIKSHNPNNKHDLVSEEYYKDELKFQDEIDKQNNVKNLEEAFIVQKNSDGIEIQFPSQFTNDNISGVVIMARPSNKALDFETAIQLNNNKLLLSKSNLVEGNWNLKIEFSSEGTPYLYKKSIQF</sequence>
<evidence type="ECO:0000313" key="3">
    <source>
        <dbReference type="Proteomes" id="UP001252186"/>
    </source>
</evidence>
<feature type="transmembrane region" description="Helical" evidence="1">
    <location>
        <begin position="6"/>
        <end position="25"/>
    </location>
</feature>
<evidence type="ECO:0000313" key="2">
    <source>
        <dbReference type="EMBL" id="MDT0552894.1"/>
    </source>
</evidence>
<protein>
    <submittedName>
        <fullName evidence="2">FixH family protein</fullName>
    </submittedName>
</protein>